<dbReference type="RefSeq" id="WP_170926536.1">
    <property type="nucleotide sequence ID" value="NZ_FXWK01000002.1"/>
</dbReference>
<organism evidence="1 2">
    <name type="scientific">Devosia lucknowensis</name>
    <dbReference type="NCBI Taxonomy" id="1096929"/>
    <lineage>
        <taxon>Bacteria</taxon>
        <taxon>Pseudomonadati</taxon>
        <taxon>Pseudomonadota</taxon>
        <taxon>Alphaproteobacteria</taxon>
        <taxon>Hyphomicrobiales</taxon>
        <taxon>Devosiaceae</taxon>
        <taxon>Devosia</taxon>
    </lineage>
</organism>
<protein>
    <submittedName>
        <fullName evidence="1">Uncharacterized protein</fullName>
    </submittedName>
</protein>
<reference evidence="2" key="1">
    <citation type="submission" date="2017-04" db="EMBL/GenBank/DDBJ databases">
        <authorList>
            <person name="Varghese N."/>
            <person name="Submissions S."/>
        </authorList>
    </citation>
    <scope>NUCLEOTIDE SEQUENCE [LARGE SCALE GENOMIC DNA]</scope>
</reference>
<name>A0A1Y6G7K5_9HYPH</name>
<gene>
    <name evidence="1" type="ORF">SAMN06295905_3393</name>
</gene>
<evidence type="ECO:0000313" key="2">
    <source>
        <dbReference type="Proteomes" id="UP000194474"/>
    </source>
</evidence>
<proteinExistence type="predicted"/>
<dbReference type="Proteomes" id="UP000194474">
    <property type="component" value="Unassembled WGS sequence"/>
</dbReference>
<dbReference type="AlphaFoldDB" id="A0A1Y6G7K5"/>
<sequence>MKHAADFPFVAGLPDAPLHMPKQQLEPRRSLMQAIRATLWSFAGR</sequence>
<accession>A0A1Y6G7K5</accession>
<dbReference type="EMBL" id="FXWK01000002">
    <property type="protein sequence ID" value="SMQ86095.1"/>
    <property type="molecule type" value="Genomic_DNA"/>
</dbReference>
<evidence type="ECO:0000313" key="1">
    <source>
        <dbReference type="EMBL" id="SMQ86095.1"/>
    </source>
</evidence>
<keyword evidence="2" id="KW-1185">Reference proteome</keyword>